<dbReference type="OrthoDB" id="10056483at2759"/>
<dbReference type="Proteomes" id="UP000233556">
    <property type="component" value="Unassembled WGS sequence"/>
</dbReference>
<keyword evidence="2" id="KW-1185">Reference proteome</keyword>
<protein>
    <submittedName>
        <fullName evidence="1">Rna-directed dna polymerase from mobile element jockey-like</fullName>
    </submittedName>
</protein>
<dbReference type="EMBL" id="KZ506299">
    <property type="protein sequence ID" value="PKU40298.1"/>
    <property type="molecule type" value="Genomic_DNA"/>
</dbReference>
<keyword evidence="1" id="KW-0808">Transferase</keyword>
<evidence type="ECO:0000313" key="2">
    <source>
        <dbReference type="Proteomes" id="UP000233556"/>
    </source>
</evidence>
<reference evidence="2" key="1">
    <citation type="submission" date="2017-11" db="EMBL/GenBank/DDBJ databases">
        <authorList>
            <person name="Lima N.C."/>
            <person name="Parody-Merino A.M."/>
            <person name="Battley P.F."/>
            <person name="Fidler A.E."/>
            <person name="Prosdocimi F."/>
        </authorList>
    </citation>
    <scope>NUCLEOTIDE SEQUENCE [LARGE SCALE GENOMIC DNA]</scope>
</reference>
<gene>
    <name evidence="1" type="ORF">llap_9406</name>
</gene>
<dbReference type="AlphaFoldDB" id="A0A2I0U2J9"/>
<organism evidence="1 2">
    <name type="scientific">Limosa lapponica baueri</name>
    <dbReference type="NCBI Taxonomy" id="1758121"/>
    <lineage>
        <taxon>Eukaryota</taxon>
        <taxon>Metazoa</taxon>
        <taxon>Chordata</taxon>
        <taxon>Craniata</taxon>
        <taxon>Vertebrata</taxon>
        <taxon>Euteleostomi</taxon>
        <taxon>Archelosauria</taxon>
        <taxon>Archosauria</taxon>
        <taxon>Dinosauria</taxon>
        <taxon>Saurischia</taxon>
        <taxon>Theropoda</taxon>
        <taxon>Coelurosauria</taxon>
        <taxon>Aves</taxon>
        <taxon>Neognathae</taxon>
        <taxon>Neoaves</taxon>
        <taxon>Charadriiformes</taxon>
        <taxon>Scolopacidae</taxon>
        <taxon>Limosa</taxon>
    </lineage>
</organism>
<sequence length="90" mass="10439">MVTTKDCTGPVLFNTFINDIDSGTEYTLSKFVHDTKRSGALDSLERRNTIQRDRDRLEEWDHVNLMKFNKTKCKVLLRCNCADFNSHIIG</sequence>
<proteinExistence type="predicted"/>
<keyword evidence="1" id="KW-0548">Nucleotidyltransferase</keyword>
<dbReference type="PANTHER" id="PTHR33332">
    <property type="entry name" value="REVERSE TRANSCRIPTASE DOMAIN-CONTAINING PROTEIN"/>
    <property type="match status" value="1"/>
</dbReference>
<dbReference type="GO" id="GO:0003964">
    <property type="term" value="F:RNA-directed DNA polymerase activity"/>
    <property type="evidence" value="ECO:0007669"/>
    <property type="project" value="UniProtKB-KW"/>
</dbReference>
<reference evidence="2" key="2">
    <citation type="submission" date="2017-12" db="EMBL/GenBank/DDBJ databases">
        <title>Genome sequence of the Bar-tailed Godwit (Limosa lapponica baueri).</title>
        <authorList>
            <person name="Lima N.C.B."/>
            <person name="Parody-Merino A.M."/>
            <person name="Battley P.F."/>
            <person name="Fidler A.E."/>
            <person name="Prosdocimi F."/>
        </authorList>
    </citation>
    <scope>NUCLEOTIDE SEQUENCE [LARGE SCALE GENOMIC DNA]</scope>
</reference>
<keyword evidence="1" id="KW-0695">RNA-directed DNA polymerase</keyword>
<accession>A0A2I0U2J9</accession>
<name>A0A2I0U2J9_LIMLA</name>
<evidence type="ECO:0000313" key="1">
    <source>
        <dbReference type="EMBL" id="PKU40298.1"/>
    </source>
</evidence>